<dbReference type="EMBL" id="NBAG03000065">
    <property type="protein sequence ID" value="PNI92718.1"/>
    <property type="molecule type" value="Genomic_DNA"/>
</dbReference>
<evidence type="ECO:0000256" key="1">
    <source>
        <dbReference type="SAM" id="SignalP"/>
    </source>
</evidence>
<name>A0A2J8Q8Y7_PANTR</name>
<comment type="caution">
    <text evidence="2">The sequence shown here is derived from an EMBL/GenBank/DDBJ whole genome shotgun (WGS) entry which is preliminary data.</text>
</comment>
<gene>
    <name evidence="2" type="ORF">CK820_G0040766</name>
</gene>
<feature type="signal peptide" evidence="1">
    <location>
        <begin position="1"/>
        <end position="19"/>
    </location>
</feature>
<protein>
    <submittedName>
        <fullName evidence="2">SLC12A9 isoform 9</fullName>
    </submittedName>
</protein>
<sequence>MNFASVFAVLFNGCTGIMAGANMSGPCCRKTMGSSAPSACGPHWC</sequence>
<evidence type="ECO:0000313" key="2">
    <source>
        <dbReference type="EMBL" id="PNI92718.1"/>
    </source>
</evidence>
<organism evidence="2 3">
    <name type="scientific">Pan troglodytes</name>
    <name type="common">Chimpanzee</name>
    <dbReference type="NCBI Taxonomy" id="9598"/>
    <lineage>
        <taxon>Eukaryota</taxon>
        <taxon>Metazoa</taxon>
        <taxon>Chordata</taxon>
        <taxon>Craniata</taxon>
        <taxon>Vertebrata</taxon>
        <taxon>Euteleostomi</taxon>
        <taxon>Mammalia</taxon>
        <taxon>Eutheria</taxon>
        <taxon>Euarchontoglires</taxon>
        <taxon>Primates</taxon>
        <taxon>Haplorrhini</taxon>
        <taxon>Catarrhini</taxon>
        <taxon>Hominidae</taxon>
        <taxon>Pan</taxon>
    </lineage>
</organism>
<proteinExistence type="predicted"/>
<accession>A0A2J8Q8Y7</accession>
<dbReference type="Proteomes" id="UP000236370">
    <property type="component" value="Unassembled WGS sequence"/>
</dbReference>
<keyword evidence="1" id="KW-0732">Signal</keyword>
<evidence type="ECO:0000313" key="3">
    <source>
        <dbReference type="Proteomes" id="UP000236370"/>
    </source>
</evidence>
<reference evidence="2 3" key="1">
    <citation type="submission" date="2017-12" db="EMBL/GenBank/DDBJ databases">
        <title>High-resolution comparative analysis of great ape genomes.</title>
        <authorList>
            <person name="Pollen A."/>
            <person name="Hastie A."/>
            <person name="Hormozdiari F."/>
            <person name="Dougherty M."/>
            <person name="Liu R."/>
            <person name="Chaisson M."/>
            <person name="Hoppe E."/>
            <person name="Hill C."/>
            <person name="Pang A."/>
            <person name="Hillier L."/>
            <person name="Baker C."/>
            <person name="Armstrong J."/>
            <person name="Shendure J."/>
            <person name="Paten B."/>
            <person name="Wilson R."/>
            <person name="Chao H."/>
            <person name="Schneider V."/>
            <person name="Ventura M."/>
            <person name="Kronenberg Z."/>
            <person name="Murali S."/>
            <person name="Gordon D."/>
            <person name="Cantsilieris S."/>
            <person name="Munson K."/>
            <person name="Nelson B."/>
            <person name="Raja A."/>
            <person name="Underwood J."/>
            <person name="Diekhans M."/>
            <person name="Fiddes I."/>
            <person name="Haussler D."/>
            <person name="Eichler E."/>
        </authorList>
    </citation>
    <scope>NUCLEOTIDE SEQUENCE [LARGE SCALE GENOMIC DNA]</scope>
    <source>
        <strain evidence="2">Yerkes chimp pedigree #C0471</strain>
    </source>
</reference>
<feature type="chain" id="PRO_5014398051" evidence="1">
    <location>
        <begin position="20"/>
        <end position="45"/>
    </location>
</feature>
<dbReference type="AlphaFoldDB" id="A0A2J8Q8Y7"/>